<protein>
    <submittedName>
        <fullName evidence="1">Uncharacterized protein</fullName>
    </submittedName>
</protein>
<keyword evidence="2" id="KW-1185">Reference proteome</keyword>
<name>A0ABM6QAY6_9PROT</name>
<evidence type="ECO:0000313" key="2">
    <source>
        <dbReference type="Proteomes" id="UP000233458"/>
    </source>
</evidence>
<proteinExistence type="predicted"/>
<sequence>MPGDKTPIALFGNGSLVAKSAPKQTNAARSGIMRHCVSSRRENIAICRVSRTQNRLYIKGGDKPEYQLRII</sequence>
<dbReference type="Proteomes" id="UP000233458">
    <property type="component" value="Chromosome"/>
</dbReference>
<organism evidence="1 2">
    <name type="scientific">Thalassospira marina</name>
    <dbReference type="NCBI Taxonomy" id="2048283"/>
    <lineage>
        <taxon>Bacteria</taxon>
        <taxon>Pseudomonadati</taxon>
        <taxon>Pseudomonadota</taxon>
        <taxon>Alphaproteobacteria</taxon>
        <taxon>Rhodospirillales</taxon>
        <taxon>Thalassospiraceae</taxon>
        <taxon>Thalassospira</taxon>
    </lineage>
</organism>
<accession>A0ABM6QAY6</accession>
<dbReference type="EMBL" id="CP024199">
    <property type="protein sequence ID" value="AUG53703.1"/>
    <property type="molecule type" value="Genomic_DNA"/>
</dbReference>
<reference evidence="1 2" key="1">
    <citation type="submission" date="2017-10" db="EMBL/GenBank/DDBJ databases">
        <title>Biodiversity and function of Thalassospira species in the particle-attached aromatic-hydrocarbon-degrading consortia from the surface seawater of the China South Sea.</title>
        <authorList>
            <person name="Dong C."/>
            <person name="Liu R."/>
            <person name="Shao Z."/>
        </authorList>
    </citation>
    <scope>NUCLEOTIDE SEQUENCE [LARGE SCALE GENOMIC DNA]</scope>
    <source>
        <strain evidence="1 2">CSC3H3</strain>
    </source>
</reference>
<evidence type="ECO:0000313" key="1">
    <source>
        <dbReference type="EMBL" id="AUG53703.1"/>
    </source>
</evidence>
<gene>
    <name evidence="1" type="ORF">CSC3H3_13985</name>
</gene>